<dbReference type="Gene3D" id="3.50.50.60">
    <property type="entry name" value="FAD/NAD(P)-binding domain"/>
    <property type="match status" value="1"/>
</dbReference>
<name>A0ABN0UGV8_9ACTN</name>
<dbReference type="EMBL" id="BAAAGX010000015">
    <property type="protein sequence ID" value="GAA0249855.1"/>
    <property type="molecule type" value="Genomic_DNA"/>
</dbReference>
<dbReference type="Proteomes" id="UP001500967">
    <property type="component" value="Unassembled WGS sequence"/>
</dbReference>
<gene>
    <name evidence="1" type="ORF">GCM10009539_38850</name>
</gene>
<accession>A0ABN0UGV8</accession>
<dbReference type="SUPFAM" id="SSF51905">
    <property type="entry name" value="FAD/NAD(P)-binding domain"/>
    <property type="match status" value="1"/>
</dbReference>
<dbReference type="InterPro" id="IPR036188">
    <property type="entry name" value="FAD/NAD-bd_sf"/>
</dbReference>
<organism evidence="1 2">
    <name type="scientific">Cryptosporangium japonicum</name>
    <dbReference type="NCBI Taxonomy" id="80872"/>
    <lineage>
        <taxon>Bacteria</taxon>
        <taxon>Bacillati</taxon>
        <taxon>Actinomycetota</taxon>
        <taxon>Actinomycetes</taxon>
        <taxon>Cryptosporangiales</taxon>
        <taxon>Cryptosporangiaceae</taxon>
        <taxon>Cryptosporangium</taxon>
    </lineage>
</organism>
<sequence>MAPSGNVLVYDELGFHEGTSVAELLADRGCRVEIATPGMIVGQDLGVTLDLELWTIAAASRGVVCTPDVTVSSADEERGGLRVVLAHHPTGAQRVRTVDWVVTSVHPRADDTLWRALRNAPFPVHRIGDCLAPRRAHAAVLEGERVAAAL</sequence>
<reference evidence="1 2" key="1">
    <citation type="journal article" date="2019" name="Int. J. Syst. Evol. Microbiol.">
        <title>The Global Catalogue of Microorganisms (GCM) 10K type strain sequencing project: providing services to taxonomists for standard genome sequencing and annotation.</title>
        <authorList>
            <consortium name="The Broad Institute Genomics Platform"/>
            <consortium name="The Broad Institute Genome Sequencing Center for Infectious Disease"/>
            <person name="Wu L."/>
            <person name="Ma J."/>
        </authorList>
    </citation>
    <scope>NUCLEOTIDE SEQUENCE [LARGE SCALE GENOMIC DNA]</scope>
    <source>
        <strain evidence="1 2">JCM 10425</strain>
    </source>
</reference>
<protein>
    <submittedName>
        <fullName evidence="1">Uncharacterized protein</fullName>
    </submittedName>
</protein>
<dbReference type="Gene3D" id="3.40.50.720">
    <property type="entry name" value="NAD(P)-binding Rossmann-like Domain"/>
    <property type="match status" value="1"/>
</dbReference>
<proteinExistence type="predicted"/>
<keyword evidence="2" id="KW-1185">Reference proteome</keyword>
<evidence type="ECO:0000313" key="1">
    <source>
        <dbReference type="EMBL" id="GAA0249855.1"/>
    </source>
</evidence>
<comment type="caution">
    <text evidence="1">The sequence shown here is derived from an EMBL/GenBank/DDBJ whole genome shotgun (WGS) entry which is preliminary data.</text>
</comment>
<evidence type="ECO:0000313" key="2">
    <source>
        <dbReference type="Proteomes" id="UP001500967"/>
    </source>
</evidence>